<dbReference type="PANTHER" id="PTHR23239">
    <property type="entry name" value="INTERMEDIATE FILAMENT"/>
    <property type="match status" value="1"/>
</dbReference>
<dbReference type="PANTHER" id="PTHR23239:SF367">
    <property type="entry name" value="KERATIN 15-RELATED"/>
    <property type="match status" value="1"/>
</dbReference>
<sequence length="178" mass="20054">MSLSSTSNGQRTMSVYGGAQDLCTRISSSQQSYGQRTMSICIAYKLNSKAVLGIDNAKLAADDFQMNPCPLQELALLRSQMGGQVNVAMDASPSTDLNQVISEIREHYESVISKNRKELEAWYQKKITVVEQEVNSHTEILVTFSTKVKDLKSTLQRLQIERQSHLSMTNVFFFLFLF</sequence>
<organism evidence="4 5">
    <name type="scientific">Etheostoma spectabile</name>
    <name type="common">orangethroat darter</name>
    <dbReference type="NCBI Taxonomy" id="54343"/>
    <lineage>
        <taxon>Eukaryota</taxon>
        <taxon>Metazoa</taxon>
        <taxon>Chordata</taxon>
        <taxon>Craniata</taxon>
        <taxon>Vertebrata</taxon>
        <taxon>Euteleostomi</taxon>
        <taxon>Actinopterygii</taxon>
        <taxon>Neopterygii</taxon>
        <taxon>Teleostei</taxon>
        <taxon>Neoteleostei</taxon>
        <taxon>Acanthomorphata</taxon>
        <taxon>Eupercaria</taxon>
        <taxon>Perciformes</taxon>
        <taxon>Percoidei</taxon>
        <taxon>Percidae</taxon>
        <taxon>Etheostomatinae</taxon>
        <taxon>Etheostoma</taxon>
    </lineage>
</organism>
<keyword evidence="2" id="KW-0175">Coiled coil</keyword>
<dbReference type="InterPro" id="IPR002957">
    <property type="entry name" value="Keratin_I"/>
</dbReference>
<evidence type="ECO:0000313" key="5">
    <source>
        <dbReference type="Proteomes" id="UP000327493"/>
    </source>
</evidence>
<keyword evidence="1" id="KW-0403">Intermediate filament</keyword>
<protein>
    <recommendedName>
        <fullName evidence="3">IF rod domain-containing protein</fullName>
    </recommendedName>
</protein>
<reference evidence="4 5" key="1">
    <citation type="submission" date="2019-08" db="EMBL/GenBank/DDBJ databases">
        <title>A chromosome-level genome assembly, high-density linkage maps, and genome scans reveal the genomic architecture of hybrid incompatibilities underlying speciation via character displacement in darters (Percidae: Etheostominae).</title>
        <authorList>
            <person name="Moran R.L."/>
            <person name="Catchen J.M."/>
            <person name="Fuller R.C."/>
        </authorList>
    </citation>
    <scope>NUCLEOTIDE SEQUENCE [LARGE SCALE GENOMIC DNA]</scope>
    <source>
        <strain evidence="4">EspeVRDwgs_2016</strain>
        <tissue evidence="4">Muscle</tissue>
    </source>
</reference>
<dbReference type="GO" id="GO:0005198">
    <property type="term" value="F:structural molecule activity"/>
    <property type="evidence" value="ECO:0007669"/>
    <property type="project" value="InterPro"/>
</dbReference>
<comment type="caution">
    <text evidence="4">The sequence shown here is derived from an EMBL/GenBank/DDBJ whole genome shotgun (WGS) entry which is preliminary data.</text>
</comment>
<dbReference type="Proteomes" id="UP000327493">
    <property type="component" value="Chromosome 2"/>
</dbReference>
<proteinExistence type="predicted"/>
<dbReference type="PROSITE" id="PS51842">
    <property type="entry name" value="IF_ROD_2"/>
    <property type="match status" value="1"/>
</dbReference>
<evidence type="ECO:0000313" key="4">
    <source>
        <dbReference type="EMBL" id="KAA8595183.1"/>
    </source>
</evidence>
<dbReference type="Gene3D" id="1.20.5.500">
    <property type="entry name" value="Single helix bin"/>
    <property type="match status" value="1"/>
</dbReference>
<dbReference type="FunFam" id="1.20.5.500:FF:000001">
    <property type="entry name" value="Type II keratin 23"/>
    <property type="match status" value="1"/>
</dbReference>
<dbReference type="InterPro" id="IPR039008">
    <property type="entry name" value="IF_rod_dom"/>
</dbReference>
<dbReference type="AlphaFoldDB" id="A0A5J5DPQ8"/>
<dbReference type="Pfam" id="PF00038">
    <property type="entry name" value="Filament"/>
    <property type="match status" value="1"/>
</dbReference>
<gene>
    <name evidence="4" type="ORF">FQN60_012318</name>
</gene>
<evidence type="ECO:0000256" key="1">
    <source>
        <dbReference type="ARBA" id="ARBA00022754"/>
    </source>
</evidence>
<evidence type="ECO:0000259" key="3">
    <source>
        <dbReference type="PROSITE" id="PS51842"/>
    </source>
</evidence>
<accession>A0A5J5DPQ8</accession>
<dbReference type="EMBL" id="VOFY01000002">
    <property type="protein sequence ID" value="KAA8595183.1"/>
    <property type="molecule type" value="Genomic_DNA"/>
</dbReference>
<name>A0A5J5DPQ8_9PERO</name>
<evidence type="ECO:0000256" key="2">
    <source>
        <dbReference type="ARBA" id="ARBA00023054"/>
    </source>
</evidence>
<keyword evidence="5" id="KW-1185">Reference proteome</keyword>
<dbReference type="GO" id="GO:0005882">
    <property type="term" value="C:intermediate filament"/>
    <property type="evidence" value="ECO:0007669"/>
    <property type="project" value="UniProtKB-KW"/>
</dbReference>
<feature type="domain" description="IF rod" evidence="3">
    <location>
        <begin position="1"/>
        <end position="178"/>
    </location>
</feature>